<organism evidence="3 4">
    <name type="scientific">Acuticoccus mangrovi</name>
    <dbReference type="NCBI Taxonomy" id="2796142"/>
    <lineage>
        <taxon>Bacteria</taxon>
        <taxon>Pseudomonadati</taxon>
        <taxon>Pseudomonadota</taxon>
        <taxon>Alphaproteobacteria</taxon>
        <taxon>Hyphomicrobiales</taxon>
        <taxon>Amorphaceae</taxon>
        <taxon>Acuticoccus</taxon>
    </lineage>
</organism>
<dbReference type="EMBL" id="JAEKJA010000013">
    <property type="protein sequence ID" value="MBJ3777282.1"/>
    <property type="molecule type" value="Genomic_DNA"/>
</dbReference>
<evidence type="ECO:0000313" key="3">
    <source>
        <dbReference type="EMBL" id="MBJ3777282.1"/>
    </source>
</evidence>
<name>A0A934MEA4_9HYPH</name>
<feature type="signal peptide" evidence="1">
    <location>
        <begin position="1"/>
        <end position="26"/>
    </location>
</feature>
<dbReference type="RefSeq" id="WP_198883177.1">
    <property type="nucleotide sequence ID" value="NZ_JAEKJA010000013.1"/>
</dbReference>
<dbReference type="Pfam" id="PF08239">
    <property type="entry name" value="SH3_3"/>
    <property type="match status" value="1"/>
</dbReference>
<comment type="caution">
    <text evidence="3">The sequence shown here is derived from an EMBL/GenBank/DDBJ whole genome shotgun (WGS) entry which is preliminary data.</text>
</comment>
<feature type="chain" id="PRO_5036974651" evidence="1">
    <location>
        <begin position="27"/>
        <end position="116"/>
    </location>
</feature>
<sequence length="116" mass="12326">MTTRSRLRRLVLAAAPALLAVSPLQAAQLQAAQLQAAPPQPAPSRAAPVEVAACVVDVASWDTLNVRAGPSIRHRILFALPPDACGVAVEWDACRGNWCPIWYGGRTGWASARYLG</sequence>
<protein>
    <submittedName>
        <fullName evidence="3">SH3 domain-containing protein</fullName>
    </submittedName>
</protein>
<dbReference type="AlphaFoldDB" id="A0A934MEA4"/>
<evidence type="ECO:0000256" key="1">
    <source>
        <dbReference type="SAM" id="SignalP"/>
    </source>
</evidence>
<dbReference type="Gene3D" id="2.30.30.40">
    <property type="entry name" value="SH3 Domains"/>
    <property type="match status" value="1"/>
</dbReference>
<proteinExistence type="predicted"/>
<keyword evidence="4" id="KW-1185">Reference proteome</keyword>
<evidence type="ECO:0000259" key="2">
    <source>
        <dbReference type="Pfam" id="PF08239"/>
    </source>
</evidence>
<feature type="domain" description="SH3b" evidence="2">
    <location>
        <begin position="62"/>
        <end position="115"/>
    </location>
</feature>
<evidence type="ECO:0000313" key="4">
    <source>
        <dbReference type="Proteomes" id="UP000609531"/>
    </source>
</evidence>
<accession>A0A934MEA4</accession>
<dbReference type="Proteomes" id="UP000609531">
    <property type="component" value="Unassembled WGS sequence"/>
</dbReference>
<dbReference type="InterPro" id="IPR003646">
    <property type="entry name" value="SH3-like_bac-type"/>
</dbReference>
<reference evidence="3" key="1">
    <citation type="submission" date="2020-12" db="EMBL/GenBank/DDBJ databases">
        <title>Bacterial taxonomy.</title>
        <authorList>
            <person name="Pan X."/>
        </authorList>
    </citation>
    <scope>NUCLEOTIDE SEQUENCE</scope>
    <source>
        <strain evidence="3">B2012</strain>
    </source>
</reference>
<gene>
    <name evidence="3" type="ORF">JCR33_16360</name>
</gene>
<keyword evidence="1" id="KW-0732">Signal</keyword>